<sequence length="95" mass="10293">MASSSENSGWGSQQKDPKQALAEDKWDDCMSCRITGSAAFIGAGIYSYHSGMTNLRKQEKSIMQSTSQFKMGSRRLGVSAIAGTLVAMGIYRAFN</sequence>
<evidence type="ECO:0000313" key="4">
    <source>
        <dbReference type="EMBL" id="KAJ5190439.1"/>
    </source>
</evidence>
<dbReference type="EMBL" id="JAPQKR010000016">
    <property type="protein sequence ID" value="KAJ5190439.1"/>
    <property type="molecule type" value="Genomic_DNA"/>
</dbReference>
<protein>
    <recommendedName>
        <fullName evidence="3">Distal membrane-arm assembly complex protein 1-like domain-containing protein</fullName>
    </recommendedName>
</protein>
<dbReference type="Proteomes" id="UP001150904">
    <property type="component" value="Unassembled WGS sequence"/>
</dbReference>
<gene>
    <name evidence="4" type="ORF">N7498_009424</name>
</gene>
<dbReference type="GeneID" id="83183781"/>
<feature type="compositionally biased region" description="Polar residues" evidence="1">
    <location>
        <begin position="1"/>
        <end position="14"/>
    </location>
</feature>
<evidence type="ECO:0000256" key="1">
    <source>
        <dbReference type="SAM" id="MobiDB-lite"/>
    </source>
</evidence>
<keyword evidence="2" id="KW-0812">Transmembrane</keyword>
<keyword evidence="2" id="KW-1133">Transmembrane helix</keyword>
<reference evidence="4" key="1">
    <citation type="submission" date="2022-12" db="EMBL/GenBank/DDBJ databases">
        <authorList>
            <person name="Petersen C."/>
        </authorList>
    </citation>
    <scope>NUCLEOTIDE SEQUENCE</scope>
    <source>
        <strain evidence="4">IBT 15544</strain>
    </source>
</reference>
<evidence type="ECO:0000313" key="5">
    <source>
        <dbReference type="Proteomes" id="UP001150904"/>
    </source>
</evidence>
<dbReference type="AlphaFoldDB" id="A0A9W9J4K7"/>
<proteinExistence type="predicted"/>
<feature type="region of interest" description="Disordered" evidence="1">
    <location>
        <begin position="1"/>
        <end position="22"/>
    </location>
</feature>
<organism evidence="4 5">
    <name type="scientific">Penicillium cinerascens</name>
    <dbReference type="NCBI Taxonomy" id="70096"/>
    <lineage>
        <taxon>Eukaryota</taxon>
        <taxon>Fungi</taxon>
        <taxon>Dikarya</taxon>
        <taxon>Ascomycota</taxon>
        <taxon>Pezizomycotina</taxon>
        <taxon>Eurotiomycetes</taxon>
        <taxon>Eurotiomycetidae</taxon>
        <taxon>Eurotiales</taxon>
        <taxon>Aspergillaceae</taxon>
        <taxon>Penicillium</taxon>
    </lineage>
</organism>
<keyword evidence="2" id="KW-0472">Membrane</keyword>
<dbReference type="InterPro" id="IPR028036">
    <property type="entry name" value="DMAC1-like_dom"/>
</dbReference>
<feature type="transmembrane region" description="Helical" evidence="2">
    <location>
        <begin position="76"/>
        <end position="94"/>
    </location>
</feature>
<accession>A0A9W9J4K7</accession>
<dbReference type="OrthoDB" id="6604875at2759"/>
<evidence type="ECO:0000256" key="2">
    <source>
        <dbReference type="SAM" id="Phobius"/>
    </source>
</evidence>
<comment type="caution">
    <text evidence="4">The sequence shown here is derived from an EMBL/GenBank/DDBJ whole genome shotgun (WGS) entry which is preliminary data.</text>
</comment>
<reference evidence="4" key="2">
    <citation type="journal article" date="2023" name="IMA Fungus">
        <title>Comparative genomic study of the Penicillium genus elucidates a diverse pangenome and 15 lateral gene transfer events.</title>
        <authorList>
            <person name="Petersen C."/>
            <person name="Sorensen T."/>
            <person name="Nielsen M.R."/>
            <person name="Sondergaard T.E."/>
            <person name="Sorensen J.L."/>
            <person name="Fitzpatrick D.A."/>
            <person name="Frisvad J.C."/>
            <person name="Nielsen K.L."/>
        </authorList>
    </citation>
    <scope>NUCLEOTIDE SEQUENCE</scope>
    <source>
        <strain evidence="4">IBT 15544</strain>
    </source>
</reference>
<keyword evidence="5" id="KW-1185">Reference proteome</keyword>
<dbReference type="PANTHER" id="PTHR28048:SF1">
    <property type="entry name" value="ACR195WP"/>
    <property type="match status" value="1"/>
</dbReference>
<feature type="domain" description="Distal membrane-arm assembly complex protein 1-like" evidence="3">
    <location>
        <begin position="28"/>
        <end position="72"/>
    </location>
</feature>
<dbReference type="PANTHER" id="PTHR28048">
    <property type="entry name" value="ACR195WP"/>
    <property type="match status" value="1"/>
</dbReference>
<dbReference type="RefSeq" id="XP_058303379.1">
    <property type="nucleotide sequence ID" value="XM_058456480.1"/>
</dbReference>
<name>A0A9W9J4K7_9EURO</name>
<dbReference type="InterPro" id="IPR053092">
    <property type="entry name" value="Mitochondrial_unc_protein"/>
</dbReference>
<dbReference type="Pfam" id="PF15055">
    <property type="entry name" value="DMAC1_Dmo2"/>
    <property type="match status" value="1"/>
</dbReference>
<feature type="transmembrane region" description="Helical" evidence="2">
    <location>
        <begin position="34"/>
        <end position="55"/>
    </location>
</feature>
<evidence type="ECO:0000259" key="3">
    <source>
        <dbReference type="Pfam" id="PF15055"/>
    </source>
</evidence>